<feature type="compositionally biased region" description="Basic and acidic residues" evidence="1">
    <location>
        <begin position="537"/>
        <end position="547"/>
    </location>
</feature>
<gene>
    <name evidence="3" type="ORF">Spa11_09410</name>
</gene>
<dbReference type="PANTHER" id="PTHR43751:SF1">
    <property type="entry name" value="SULFATASE ATSG-RELATED"/>
    <property type="match status" value="1"/>
</dbReference>
<dbReference type="Pfam" id="PF00884">
    <property type="entry name" value="Sulfatase"/>
    <property type="match status" value="1"/>
</dbReference>
<organism evidence="3 4">
    <name type="scientific">Botrimarina mediterranea</name>
    <dbReference type="NCBI Taxonomy" id="2528022"/>
    <lineage>
        <taxon>Bacteria</taxon>
        <taxon>Pseudomonadati</taxon>
        <taxon>Planctomycetota</taxon>
        <taxon>Planctomycetia</taxon>
        <taxon>Pirellulales</taxon>
        <taxon>Lacipirellulaceae</taxon>
        <taxon>Botrimarina</taxon>
    </lineage>
</organism>
<protein>
    <submittedName>
        <fullName evidence="3">Arylsulfatase</fullName>
        <ecNumber evidence="3">3.1.6.1</ecNumber>
    </submittedName>
</protein>
<evidence type="ECO:0000256" key="1">
    <source>
        <dbReference type="SAM" id="MobiDB-lite"/>
    </source>
</evidence>
<proteinExistence type="predicted"/>
<feature type="domain" description="Sulfatase N-terminal" evidence="2">
    <location>
        <begin position="60"/>
        <end position="372"/>
    </location>
</feature>
<feature type="region of interest" description="Disordered" evidence="1">
    <location>
        <begin position="537"/>
        <end position="572"/>
    </location>
</feature>
<dbReference type="EMBL" id="CP036349">
    <property type="protein sequence ID" value="QDV72759.1"/>
    <property type="molecule type" value="Genomic_DNA"/>
</dbReference>
<dbReference type="KEGG" id="bmei:Spa11_09410"/>
<accession>A0A518K4N3</accession>
<dbReference type="Gene3D" id="3.40.720.10">
    <property type="entry name" value="Alkaline Phosphatase, subunit A"/>
    <property type="match status" value="1"/>
</dbReference>
<dbReference type="InterPro" id="IPR000917">
    <property type="entry name" value="Sulfatase_N"/>
</dbReference>
<reference evidence="3 4" key="1">
    <citation type="submission" date="2019-02" db="EMBL/GenBank/DDBJ databases">
        <title>Deep-cultivation of Planctomycetes and their phenomic and genomic characterization uncovers novel biology.</title>
        <authorList>
            <person name="Wiegand S."/>
            <person name="Jogler M."/>
            <person name="Boedeker C."/>
            <person name="Pinto D."/>
            <person name="Vollmers J."/>
            <person name="Rivas-Marin E."/>
            <person name="Kohn T."/>
            <person name="Peeters S.H."/>
            <person name="Heuer A."/>
            <person name="Rast P."/>
            <person name="Oberbeckmann S."/>
            <person name="Bunk B."/>
            <person name="Jeske O."/>
            <person name="Meyerdierks A."/>
            <person name="Storesund J.E."/>
            <person name="Kallscheuer N."/>
            <person name="Luecker S."/>
            <person name="Lage O.M."/>
            <person name="Pohl T."/>
            <person name="Merkel B.J."/>
            <person name="Hornburger P."/>
            <person name="Mueller R.-W."/>
            <person name="Bruemmer F."/>
            <person name="Labrenz M."/>
            <person name="Spormann A.M."/>
            <person name="Op den Camp H."/>
            <person name="Overmann J."/>
            <person name="Amann R."/>
            <person name="Jetten M.S.M."/>
            <person name="Mascher T."/>
            <person name="Medema M.H."/>
            <person name="Devos D.P."/>
            <person name="Kaster A.-K."/>
            <person name="Ovreas L."/>
            <person name="Rohde M."/>
            <person name="Galperin M.Y."/>
            <person name="Jogler C."/>
        </authorList>
    </citation>
    <scope>NUCLEOTIDE SEQUENCE [LARGE SCALE GENOMIC DNA]</scope>
    <source>
        <strain evidence="3 4">Spa11</strain>
    </source>
</reference>
<dbReference type="Proteomes" id="UP000316426">
    <property type="component" value="Chromosome"/>
</dbReference>
<name>A0A518K4N3_9BACT</name>
<keyword evidence="4" id="KW-1185">Reference proteome</keyword>
<dbReference type="InterPro" id="IPR052701">
    <property type="entry name" value="GAG_Ulvan_Degrading_Sulfatases"/>
</dbReference>
<evidence type="ECO:0000313" key="3">
    <source>
        <dbReference type="EMBL" id="QDV72759.1"/>
    </source>
</evidence>
<evidence type="ECO:0000259" key="2">
    <source>
        <dbReference type="Pfam" id="PF00884"/>
    </source>
</evidence>
<sequence>MFRMAVAILTNASVTPRGRLTRGIHKLISRSPIRPGGIARLLALAALLVGAAVEAARPRPNIVLCFADDLGRHGSVYADPERPSANDVVHTPNLDRIAREGVLFDCALVSAPSCTPSRASLLSGRHFFRNGSHSQLHHPWAPGFDDPWDNVRGFPLTLADNGYHIGWTYKLHVYADRMGGADRNYQSAGRRFNSYSQVVSKSVDPLEAKGELLDEVRQNFTSFLADRDEDQPYFYWFNPTNTHRPWTRGSGKRLWGIDPDSLAGKLPAFLPDNETVREDFADYLGEAQAFDAAVGVLIKELAQRGELDNTIFIVSGDHGAPGFPRGKCNVYDFGSQAPLAIRWPGRLAAGNRIEAPVSLIDLAPTLLDAVGINAVEAMDGESLLPVIRADEPEDEATLRGWAIIGRENHVRDARPAGLPYPIRAIRTRDWLYIHNFAPDRWPVAEPPLAAPLVKGMRRQGGRWVRPTDMDGSPTFTWFIGNENAADIADAWRLGFARRPTEELYAVTEDPDQMHNLADDPAHRETLEALRDQLFDELRRGEDPRVVGEGEAFDEPPYAPDDPDLGRVAKPTT</sequence>
<dbReference type="AlphaFoldDB" id="A0A518K4N3"/>
<dbReference type="InterPro" id="IPR017850">
    <property type="entry name" value="Alkaline_phosphatase_core_sf"/>
</dbReference>
<dbReference type="CDD" id="cd16027">
    <property type="entry name" value="SGSH"/>
    <property type="match status" value="1"/>
</dbReference>
<evidence type="ECO:0000313" key="4">
    <source>
        <dbReference type="Proteomes" id="UP000316426"/>
    </source>
</evidence>
<dbReference type="EC" id="3.1.6.1" evidence="3"/>
<dbReference type="SUPFAM" id="SSF53649">
    <property type="entry name" value="Alkaline phosphatase-like"/>
    <property type="match status" value="1"/>
</dbReference>
<keyword evidence="3" id="KW-0378">Hydrolase</keyword>
<dbReference type="PANTHER" id="PTHR43751">
    <property type="entry name" value="SULFATASE"/>
    <property type="match status" value="1"/>
</dbReference>
<dbReference type="GO" id="GO:0004065">
    <property type="term" value="F:arylsulfatase activity"/>
    <property type="evidence" value="ECO:0007669"/>
    <property type="project" value="UniProtKB-EC"/>
</dbReference>